<evidence type="ECO:0000256" key="1">
    <source>
        <dbReference type="SAM" id="Phobius"/>
    </source>
</evidence>
<feature type="transmembrane region" description="Helical" evidence="1">
    <location>
        <begin position="28"/>
        <end position="50"/>
    </location>
</feature>
<reference evidence="2 3" key="1">
    <citation type="submission" date="2018-06" db="EMBL/GenBank/DDBJ databases">
        <title>Comparative genomics reveals the genomic features of Rhizophagus irregularis, R. cerebriforme, R. diaphanum and Gigaspora rosea, and their symbiotic lifestyle signature.</title>
        <authorList>
            <person name="Morin E."/>
            <person name="San Clemente H."/>
            <person name="Chen E.C.H."/>
            <person name="De La Providencia I."/>
            <person name="Hainaut M."/>
            <person name="Kuo A."/>
            <person name="Kohler A."/>
            <person name="Murat C."/>
            <person name="Tang N."/>
            <person name="Roy S."/>
            <person name="Loubradou J."/>
            <person name="Henrissat B."/>
            <person name="Grigoriev I.V."/>
            <person name="Corradi N."/>
            <person name="Roux C."/>
            <person name="Martin F.M."/>
        </authorList>
    </citation>
    <scope>NUCLEOTIDE SEQUENCE [LARGE SCALE GENOMIC DNA]</scope>
    <source>
        <strain evidence="2 3">DAOM 194757</strain>
    </source>
</reference>
<gene>
    <name evidence="2" type="ORF">C2G38_2067165</name>
</gene>
<dbReference type="AlphaFoldDB" id="A0A397VW34"/>
<keyword evidence="1" id="KW-1133">Transmembrane helix</keyword>
<proteinExistence type="predicted"/>
<dbReference type="EMBL" id="QKWP01000171">
    <property type="protein sequence ID" value="RIB25527.1"/>
    <property type="molecule type" value="Genomic_DNA"/>
</dbReference>
<name>A0A397VW34_9GLOM</name>
<accession>A0A397VW34</accession>
<keyword evidence="1" id="KW-0812">Transmembrane</keyword>
<evidence type="ECO:0000313" key="3">
    <source>
        <dbReference type="Proteomes" id="UP000266673"/>
    </source>
</evidence>
<protein>
    <submittedName>
        <fullName evidence="2">Uncharacterized protein</fullName>
    </submittedName>
</protein>
<sequence>MYARVFFFTYTFTVYFNIPAFKKFVKVLIINALHTIFMLGVIFVLSYYSVTN</sequence>
<dbReference type="Proteomes" id="UP000266673">
    <property type="component" value="Unassembled WGS sequence"/>
</dbReference>
<organism evidence="2 3">
    <name type="scientific">Gigaspora rosea</name>
    <dbReference type="NCBI Taxonomy" id="44941"/>
    <lineage>
        <taxon>Eukaryota</taxon>
        <taxon>Fungi</taxon>
        <taxon>Fungi incertae sedis</taxon>
        <taxon>Mucoromycota</taxon>
        <taxon>Glomeromycotina</taxon>
        <taxon>Glomeromycetes</taxon>
        <taxon>Diversisporales</taxon>
        <taxon>Gigasporaceae</taxon>
        <taxon>Gigaspora</taxon>
    </lineage>
</organism>
<evidence type="ECO:0000313" key="2">
    <source>
        <dbReference type="EMBL" id="RIB25527.1"/>
    </source>
</evidence>
<keyword evidence="3" id="KW-1185">Reference proteome</keyword>
<comment type="caution">
    <text evidence="2">The sequence shown here is derived from an EMBL/GenBank/DDBJ whole genome shotgun (WGS) entry which is preliminary data.</text>
</comment>
<keyword evidence="1" id="KW-0472">Membrane</keyword>